<organism evidence="2 3">
    <name type="scientific">Simiduia agarivorans (strain DSM 21679 / JCM 13881 / BCRC 17597 / SA1)</name>
    <dbReference type="NCBI Taxonomy" id="1117647"/>
    <lineage>
        <taxon>Bacteria</taxon>
        <taxon>Pseudomonadati</taxon>
        <taxon>Pseudomonadota</taxon>
        <taxon>Gammaproteobacteria</taxon>
        <taxon>Cellvibrionales</taxon>
        <taxon>Cellvibrionaceae</taxon>
        <taxon>Simiduia</taxon>
    </lineage>
</organism>
<reference evidence="2 3" key="1">
    <citation type="journal article" date="2013" name="Genome Announc.">
        <title>Complete genome sequence of Simiduia agarivorans SA1(T), a marine bacterium able to degrade a variety of polysaccharides.</title>
        <authorList>
            <person name="Lin S.Y."/>
            <person name="Shieh W.Y."/>
            <person name="Chen J.S."/>
            <person name="Tang S.L."/>
        </authorList>
    </citation>
    <scope>NUCLEOTIDE SEQUENCE [LARGE SCALE GENOMIC DNA]</scope>
    <source>
        <strain evidence="3">DSM 21679 / JCM 13881 / BCRC 17597 / SA1</strain>
    </source>
</reference>
<name>K4KLI7_SIMAS</name>
<evidence type="ECO:0000313" key="2">
    <source>
        <dbReference type="EMBL" id="AFU98928.1"/>
    </source>
</evidence>
<dbReference type="STRING" id="1117647.M5M_08695"/>
<evidence type="ECO:0000313" key="3">
    <source>
        <dbReference type="Proteomes" id="UP000000466"/>
    </source>
</evidence>
<gene>
    <name evidence="2" type="ordered locus">M5M_08695</name>
</gene>
<dbReference type="Pfam" id="PF11743">
    <property type="entry name" value="DUF3301"/>
    <property type="match status" value="1"/>
</dbReference>
<keyword evidence="1" id="KW-0812">Transmembrane</keyword>
<dbReference type="RefSeq" id="WP_015047093.1">
    <property type="nucleotide sequence ID" value="NC_018868.3"/>
</dbReference>
<evidence type="ECO:0000256" key="1">
    <source>
        <dbReference type="SAM" id="Phobius"/>
    </source>
</evidence>
<dbReference type="EMBL" id="CP003746">
    <property type="protein sequence ID" value="AFU98928.1"/>
    <property type="molecule type" value="Genomic_DNA"/>
</dbReference>
<evidence type="ECO:0008006" key="4">
    <source>
        <dbReference type="Google" id="ProtNLM"/>
    </source>
</evidence>
<dbReference type="InterPro" id="IPR021732">
    <property type="entry name" value="DUF3301"/>
</dbReference>
<dbReference type="AlphaFoldDB" id="K4KLI7"/>
<proteinExistence type="predicted"/>
<dbReference type="OrthoDB" id="5959530at2"/>
<keyword evidence="3" id="KW-1185">Reference proteome</keyword>
<sequence>MLELTDLLWVFGVFWFGWYALQVARLKELTLQAANRHCEQHGVQLLDATVALRKLAVARDSAGWLRIRRIYAFEFTATGEDRNNGFISLLGPKVEAIELAPHRIH</sequence>
<dbReference type="Proteomes" id="UP000000466">
    <property type="component" value="Chromosome"/>
</dbReference>
<protein>
    <recommendedName>
        <fullName evidence="4">DUF3301 domain-containing protein</fullName>
    </recommendedName>
</protein>
<dbReference type="eggNOG" id="ENOG5032ZC9">
    <property type="taxonomic scope" value="Bacteria"/>
</dbReference>
<keyword evidence="1" id="KW-0472">Membrane</keyword>
<accession>K4KLI7</accession>
<dbReference type="KEGG" id="saga:M5M_08695"/>
<dbReference type="HOGENOM" id="CLU_136199_0_1_6"/>
<feature type="transmembrane region" description="Helical" evidence="1">
    <location>
        <begin position="6"/>
        <end position="26"/>
    </location>
</feature>
<keyword evidence="1" id="KW-1133">Transmembrane helix</keyword>